<reference evidence="8" key="2">
    <citation type="journal article" date="2020" name="Biotechnol. Bioeng.">
        <title>Chromosome-scale scaffolds for the Chinese hamster reference genome assembly to facilitate the study of the CHO epigenome.</title>
        <authorList>
            <person name="Hilliard W."/>
            <person name="MacDonald M."/>
            <person name="Lee K.H."/>
        </authorList>
    </citation>
    <scope>NUCLEOTIDE SEQUENCE [LARGE SCALE GENOMIC DNA]</scope>
    <source>
        <strain evidence="8">17A/GY</strain>
    </source>
</reference>
<feature type="domain" description="Cation channel sperm-associated auxiliary subunit beta 2nd" evidence="5">
    <location>
        <begin position="166"/>
        <end position="513"/>
    </location>
</feature>
<dbReference type="InterPro" id="IPR053903">
    <property type="entry name" value="CATSPERB_head"/>
</dbReference>
<dbReference type="Proteomes" id="UP001108280">
    <property type="component" value="Chromosome 5"/>
</dbReference>
<dbReference type="Pfam" id="PF21541">
    <property type="entry name" value="CATSPERB_1st"/>
    <property type="match status" value="1"/>
</dbReference>
<gene>
    <name evidence="9" type="primary">Catsperb</name>
</gene>
<feature type="domain" description="Cation channel sperm-associated protein subunit beta C-terminal" evidence="3">
    <location>
        <begin position="834"/>
        <end position="1090"/>
    </location>
</feature>
<evidence type="ECO:0000259" key="4">
    <source>
        <dbReference type="Pfam" id="PF21541"/>
    </source>
</evidence>
<keyword evidence="1" id="KW-0472">Membrane</keyword>
<evidence type="ECO:0000313" key="9">
    <source>
        <dbReference type="RefSeq" id="XP_027274932.1"/>
    </source>
</evidence>
<feature type="domain" description="CATSPERB head" evidence="6">
    <location>
        <begin position="540"/>
        <end position="718"/>
    </location>
</feature>
<sequence length="1112" mass="127567">MESPIIYIMILLLNVFEFSSGVIYNKYEKKNHFACSSEEVHTDKNLFKLFLSTDSLKVYCFFRNQKTDTSREILSVFTSGGHAPKLIIMNSTYHGHFHFNLSLINNRTSWLMDIPRERITVNTDIESVEEWIIKVTMHEGLNIYDTEGTLLDLVREPILQWNLGAIMNKAQVKKLHPHVTDIKVAKCPCANDVALLGLILNETFNGVFIGRTSSGFWEYNEIIWYNLTQNIYSQLKDEHKGLTIIDMVLTNHFLVILTSLGLYVSTDLRYPDSEQIQLSRADFCGFERVDYIKGKLWYNERCFANRENFEVDYVTITFDRNRTLSESSSCFYSKEPFLQWLPCLSSTVKNRRFIPHVVTFLIDQESQTGIYLFHIPNSKRTFVSVSVLKDDKPNETQPKFPNFKFPSSFSNPVGMVFHPRSHFLYVYGNQVWLSEDGGNSFDLLCDFLSNFVRKTVHSFYTSDITFITQSGKIYMTKAGLTTYTLHGNWDDKVFTIYYDHLGFIHKLTPELFDTDSSSSDSQTSNRIFGKPPDLGFNTALAPQYITPNEMIFFAYVPLTEPNYNLYRRKFKSIHLGKVINHSKGGEAYITKLFIHTNGPLGFHTSALTEIVEPFPVESNVATTCIYGSLNISYTGNIFYQISITTQGHLAVFSNTDVEMTVVSPGYSSFLITHIVDEKNALSMATMPHIITSTLYFPVNSWFLYNFGTTTGRTWNISVRPCNYWVQQDDNDVISPSIVKYIDMGNEENYEIKLMPITKGMRILHIPPVGVIVGNPALLEVTTEGYFDITDSYHMKVHIASKFFQKGSTSLALVVWEASSQCYLTTLVPTMKSSCSYLRTMHHIPGRHIPPEHWISGVHKDSQGFNMIKTLPVNYRPPSNMGVYIPLTDNFYHADPSKPKPRSLFHKSKETGKYKQCANARDRAMCNCTEHQKFSHAVAFSDCKEKVHRFKFPVTQYPVVLEIIDEKQKLSVKPPYLVTMTEVNRRQNWQLKHNMPENVKKMKNYLDTRLKTPVYNPFGLNLSIRGSELFHFKVSVIPGVSFCDLHEEFQIYVDEVPLPFPGHVLIAVATSVVLGGLIFVAFLFQLRNIHPLRAFRRYVRGTIAHSSNLSIDS</sequence>
<dbReference type="Pfam" id="PF21548">
    <property type="entry name" value="CATSPERB_2nd"/>
    <property type="match status" value="1"/>
</dbReference>
<dbReference type="GeneID" id="100751204"/>
<evidence type="ECO:0000256" key="2">
    <source>
        <dbReference type="SAM" id="SignalP"/>
    </source>
</evidence>
<protein>
    <submittedName>
        <fullName evidence="9">Cation channel sperm-associated protein subunit beta</fullName>
    </submittedName>
</protein>
<evidence type="ECO:0000313" key="8">
    <source>
        <dbReference type="Proteomes" id="UP001108280"/>
    </source>
</evidence>
<evidence type="ECO:0000259" key="7">
    <source>
        <dbReference type="Pfam" id="PF22831"/>
    </source>
</evidence>
<proteinExistence type="predicted"/>
<dbReference type="RefSeq" id="XP_027274932.1">
    <property type="nucleotide sequence ID" value="XM_027419131.2"/>
</dbReference>
<dbReference type="InterPro" id="IPR028748">
    <property type="entry name" value="CATSPERB"/>
</dbReference>
<dbReference type="PANTHER" id="PTHR14705:SF0">
    <property type="entry name" value="CATION CHANNEL SPERM-ASSOCIATED AUXILIARY SUBUNIT BETA"/>
    <property type="match status" value="1"/>
</dbReference>
<reference evidence="8" key="1">
    <citation type="journal article" date="2018" name="Biotechnol. Bioeng.">
        <title>A reference genome of the Chinese hamster based on a hybrid assembly strategy.</title>
        <authorList>
            <person name="Rupp O."/>
            <person name="MacDonald M.L."/>
            <person name="Li S."/>
            <person name="Dhiman H."/>
            <person name="Polson S."/>
            <person name="Griep S."/>
            <person name="Heffner K."/>
            <person name="Hernandez I."/>
            <person name="Brinkrolf K."/>
            <person name="Jadhav V."/>
            <person name="Samoudi M."/>
            <person name="Hao H."/>
            <person name="Kingham B."/>
            <person name="Goesmann A."/>
            <person name="Betenbaugh M.J."/>
            <person name="Lewis N.E."/>
            <person name="Borth N."/>
            <person name="Lee K.H."/>
        </authorList>
    </citation>
    <scope>NUCLEOTIDE SEQUENCE [LARGE SCALE GENOMIC DNA]</scope>
    <source>
        <strain evidence="8">17A/GY</strain>
    </source>
</reference>
<dbReference type="CTD" id="79820"/>
<dbReference type="PANTHER" id="PTHR14705">
    <property type="entry name" value="CATION CHANNEL SPERM-ASSOCIATED PROTEIN SUBUNIT BETA"/>
    <property type="match status" value="1"/>
</dbReference>
<dbReference type="InterPro" id="IPR048788">
    <property type="entry name" value="CATSPERB_2nd"/>
</dbReference>
<dbReference type="Pfam" id="PF22830">
    <property type="entry name" value="CATSPERB_head"/>
    <property type="match status" value="1"/>
</dbReference>
<evidence type="ECO:0000256" key="1">
    <source>
        <dbReference type="SAM" id="Phobius"/>
    </source>
</evidence>
<dbReference type="OrthoDB" id="2159869at2759"/>
<dbReference type="GO" id="GO:0005929">
    <property type="term" value="C:cilium"/>
    <property type="evidence" value="ECO:0007669"/>
    <property type="project" value="TreeGrafter"/>
</dbReference>
<dbReference type="InterPro" id="IPR048786">
    <property type="entry name" value="CATSPERB_N"/>
</dbReference>
<keyword evidence="1" id="KW-0812">Transmembrane</keyword>
<dbReference type="InterPro" id="IPR048789">
    <property type="entry name" value="CATSPERB_C"/>
</dbReference>
<dbReference type="AlphaFoldDB" id="A0A9J7G352"/>
<feature type="chain" id="PRO_5039941189" evidence="2">
    <location>
        <begin position="22"/>
        <end position="1112"/>
    </location>
</feature>
<dbReference type="GO" id="GO:0036128">
    <property type="term" value="C:CatSper complex"/>
    <property type="evidence" value="ECO:0007669"/>
    <property type="project" value="InterPro"/>
</dbReference>
<dbReference type="KEGG" id="cge:100751204"/>
<evidence type="ECO:0000259" key="3">
    <source>
        <dbReference type="Pfam" id="PF15149"/>
    </source>
</evidence>
<keyword evidence="2" id="KW-0732">Signal</keyword>
<name>A0A9J7G352_CRIGR</name>
<accession>A0A9J7G352</accession>
<feature type="transmembrane region" description="Helical" evidence="1">
    <location>
        <begin position="1063"/>
        <end position="1085"/>
    </location>
</feature>
<dbReference type="Pfam" id="PF15149">
    <property type="entry name" value="CATSPERB_C"/>
    <property type="match status" value="1"/>
</dbReference>
<evidence type="ECO:0000259" key="5">
    <source>
        <dbReference type="Pfam" id="PF21548"/>
    </source>
</evidence>
<dbReference type="InterPro" id="IPR053904">
    <property type="entry name" value="CATSPERB_Ig-like"/>
</dbReference>
<feature type="signal peptide" evidence="2">
    <location>
        <begin position="1"/>
        <end position="21"/>
    </location>
</feature>
<reference evidence="9" key="3">
    <citation type="submission" date="2025-08" db="UniProtKB">
        <authorList>
            <consortium name="RefSeq"/>
        </authorList>
    </citation>
    <scope>IDENTIFICATION</scope>
    <source>
        <strain evidence="9">17A/GY</strain>
        <tissue evidence="9">Liver</tissue>
    </source>
</reference>
<keyword evidence="8" id="KW-1185">Reference proteome</keyword>
<feature type="domain" description="Cation channel sperm-associated auxiliary subunit beta N-terminal" evidence="4">
    <location>
        <begin position="33"/>
        <end position="152"/>
    </location>
</feature>
<feature type="domain" description="CATSPERB Ig-like" evidence="7">
    <location>
        <begin position="726"/>
        <end position="832"/>
    </location>
</feature>
<keyword evidence="1" id="KW-1133">Transmembrane helix</keyword>
<organism evidence="8 9">
    <name type="scientific">Cricetulus griseus</name>
    <name type="common">Chinese hamster</name>
    <name type="synonym">Cricetulus barabensis griseus</name>
    <dbReference type="NCBI Taxonomy" id="10029"/>
    <lineage>
        <taxon>Eukaryota</taxon>
        <taxon>Metazoa</taxon>
        <taxon>Chordata</taxon>
        <taxon>Craniata</taxon>
        <taxon>Vertebrata</taxon>
        <taxon>Euteleostomi</taxon>
        <taxon>Mammalia</taxon>
        <taxon>Eutheria</taxon>
        <taxon>Euarchontoglires</taxon>
        <taxon>Glires</taxon>
        <taxon>Rodentia</taxon>
        <taxon>Myomorpha</taxon>
        <taxon>Muroidea</taxon>
        <taxon>Cricetidae</taxon>
        <taxon>Cricetinae</taxon>
        <taxon>Cricetulus</taxon>
    </lineage>
</organism>
<evidence type="ECO:0000259" key="6">
    <source>
        <dbReference type="Pfam" id="PF22830"/>
    </source>
</evidence>
<dbReference type="Pfam" id="PF22831">
    <property type="entry name" value="CATSPERB_Ig-like"/>
    <property type="match status" value="1"/>
</dbReference>